<dbReference type="GO" id="GO:0000976">
    <property type="term" value="F:transcription cis-regulatory region binding"/>
    <property type="evidence" value="ECO:0007669"/>
    <property type="project" value="TreeGrafter"/>
</dbReference>
<reference evidence="7" key="2">
    <citation type="submission" date="2021-04" db="EMBL/GenBank/DDBJ databases">
        <authorList>
            <person name="Gilroy R."/>
        </authorList>
    </citation>
    <scope>NUCLEOTIDE SEQUENCE</scope>
    <source>
        <strain evidence="7">ChiHjej13B12-24818</strain>
    </source>
</reference>
<dbReference type="PANTHER" id="PTHR30055:SF151">
    <property type="entry name" value="TRANSCRIPTIONAL REGULATORY PROTEIN"/>
    <property type="match status" value="1"/>
</dbReference>
<evidence type="ECO:0000256" key="1">
    <source>
        <dbReference type="ARBA" id="ARBA00022491"/>
    </source>
</evidence>
<keyword evidence="1" id="KW-0678">Repressor</keyword>
<dbReference type="SUPFAM" id="SSF48498">
    <property type="entry name" value="Tetracyclin repressor-like, C-terminal domain"/>
    <property type="match status" value="1"/>
</dbReference>
<keyword evidence="4" id="KW-0804">Transcription</keyword>
<dbReference type="Pfam" id="PF00440">
    <property type="entry name" value="TetR_N"/>
    <property type="match status" value="1"/>
</dbReference>
<organism evidence="7 8">
    <name type="scientific">Candidatus Brachybacterium merdavium</name>
    <dbReference type="NCBI Taxonomy" id="2838513"/>
    <lineage>
        <taxon>Bacteria</taxon>
        <taxon>Bacillati</taxon>
        <taxon>Actinomycetota</taxon>
        <taxon>Actinomycetes</taxon>
        <taxon>Micrococcales</taxon>
        <taxon>Dermabacteraceae</taxon>
        <taxon>Brachybacterium</taxon>
    </lineage>
</organism>
<accession>A0A9D2LE22</accession>
<dbReference type="PANTHER" id="PTHR30055">
    <property type="entry name" value="HTH-TYPE TRANSCRIPTIONAL REGULATOR RUTR"/>
    <property type="match status" value="1"/>
</dbReference>
<evidence type="ECO:0000313" key="8">
    <source>
        <dbReference type="Proteomes" id="UP000823823"/>
    </source>
</evidence>
<gene>
    <name evidence="7" type="ORF">H9786_09790</name>
</gene>
<dbReference type="Proteomes" id="UP000823823">
    <property type="component" value="Unassembled WGS sequence"/>
</dbReference>
<dbReference type="InterPro" id="IPR001647">
    <property type="entry name" value="HTH_TetR"/>
</dbReference>
<dbReference type="InterPro" id="IPR009057">
    <property type="entry name" value="Homeodomain-like_sf"/>
</dbReference>
<evidence type="ECO:0000256" key="2">
    <source>
        <dbReference type="ARBA" id="ARBA00023015"/>
    </source>
</evidence>
<evidence type="ECO:0000313" key="7">
    <source>
        <dbReference type="EMBL" id="HJB10800.1"/>
    </source>
</evidence>
<evidence type="ECO:0000256" key="5">
    <source>
        <dbReference type="PROSITE-ProRule" id="PRU00335"/>
    </source>
</evidence>
<dbReference type="PRINTS" id="PR00400">
    <property type="entry name" value="TETREPRESSOR"/>
</dbReference>
<dbReference type="Gene3D" id="1.10.357.10">
    <property type="entry name" value="Tetracycline Repressor, domain 2"/>
    <property type="match status" value="1"/>
</dbReference>
<dbReference type="InterPro" id="IPR004111">
    <property type="entry name" value="Repressor_TetR_C"/>
</dbReference>
<dbReference type="EMBL" id="DWZH01000077">
    <property type="protein sequence ID" value="HJB10800.1"/>
    <property type="molecule type" value="Genomic_DNA"/>
</dbReference>
<evidence type="ECO:0000259" key="6">
    <source>
        <dbReference type="PROSITE" id="PS50977"/>
    </source>
</evidence>
<name>A0A9D2LE22_9MICO</name>
<dbReference type="Pfam" id="PF02909">
    <property type="entry name" value="TetR_C_1"/>
    <property type="match status" value="1"/>
</dbReference>
<sequence>MTTGSWTASGPHAAKVAATIAQAMAAAMRAAVGVGSDLASVVLTMPTHLLSQRHVAPYVVRILLSVDLRCMRSQEIPSPRSRRVGLTRAKVLAEALRIVDREGVQALTMRRLGTELGVEAMTIYHYVRNKDELLDGLLEEVFDRSLPEDAWEGPWQEVLRRYAHRLLATLTDHPALVPLMLSRAALTTRTMTMMEEGLGALQAAGLPLPRGLQLIHAVTGLVIGHAIAGGTSADDQKLLRLSEEDLAAFPLLVRAVEEGSTASTGADPFETALEAMLRGFELAHCSSGAEPTW</sequence>
<dbReference type="SUPFAM" id="SSF46689">
    <property type="entry name" value="Homeodomain-like"/>
    <property type="match status" value="1"/>
</dbReference>
<keyword evidence="2" id="KW-0805">Transcription regulation</keyword>
<dbReference type="InterPro" id="IPR003012">
    <property type="entry name" value="Tet_transcr_reg_TetR"/>
</dbReference>
<protein>
    <submittedName>
        <fullName evidence="7">TetR/AcrR family transcriptional regulator C-terminal domain-containing protein</fullName>
    </submittedName>
</protein>
<reference evidence="7" key="1">
    <citation type="journal article" date="2021" name="PeerJ">
        <title>Extensive microbial diversity within the chicken gut microbiome revealed by metagenomics and culture.</title>
        <authorList>
            <person name="Gilroy R."/>
            <person name="Ravi A."/>
            <person name="Getino M."/>
            <person name="Pursley I."/>
            <person name="Horton D.L."/>
            <person name="Alikhan N.F."/>
            <person name="Baker D."/>
            <person name="Gharbi K."/>
            <person name="Hall N."/>
            <person name="Watson M."/>
            <person name="Adriaenssens E.M."/>
            <person name="Foster-Nyarko E."/>
            <person name="Jarju S."/>
            <person name="Secka A."/>
            <person name="Antonio M."/>
            <person name="Oren A."/>
            <person name="Chaudhuri R.R."/>
            <person name="La Ragione R."/>
            <person name="Hildebrand F."/>
            <person name="Pallen M.J."/>
        </authorList>
    </citation>
    <scope>NUCLEOTIDE SEQUENCE</scope>
    <source>
        <strain evidence="7">ChiHjej13B12-24818</strain>
    </source>
</reference>
<dbReference type="InterPro" id="IPR050109">
    <property type="entry name" value="HTH-type_TetR-like_transc_reg"/>
</dbReference>
<dbReference type="GO" id="GO:0045892">
    <property type="term" value="P:negative regulation of DNA-templated transcription"/>
    <property type="evidence" value="ECO:0007669"/>
    <property type="project" value="InterPro"/>
</dbReference>
<evidence type="ECO:0000256" key="4">
    <source>
        <dbReference type="ARBA" id="ARBA00023163"/>
    </source>
</evidence>
<evidence type="ECO:0000256" key="3">
    <source>
        <dbReference type="ARBA" id="ARBA00023125"/>
    </source>
</evidence>
<dbReference type="PROSITE" id="PS50977">
    <property type="entry name" value="HTH_TETR_2"/>
    <property type="match status" value="1"/>
</dbReference>
<dbReference type="GO" id="GO:0046677">
    <property type="term" value="P:response to antibiotic"/>
    <property type="evidence" value="ECO:0007669"/>
    <property type="project" value="InterPro"/>
</dbReference>
<comment type="caution">
    <text evidence="7">The sequence shown here is derived from an EMBL/GenBank/DDBJ whole genome shotgun (WGS) entry which is preliminary data.</text>
</comment>
<feature type="domain" description="HTH tetR-type" evidence="6">
    <location>
        <begin position="85"/>
        <end position="145"/>
    </location>
</feature>
<feature type="DNA-binding region" description="H-T-H motif" evidence="5">
    <location>
        <begin position="108"/>
        <end position="127"/>
    </location>
</feature>
<keyword evidence="3 5" id="KW-0238">DNA-binding</keyword>
<proteinExistence type="predicted"/>
<dbReference type="AlphaFoldDB" id="A0A9D2LE22"/>
<dbReference type="GO" id="GO:0003700">
    <property type="term" value="F:DNA-binding transcription factor activity"/>
    <property type="evidence" value="ECO:0007669"/>
    <property type="project" value="TreeGrafter"/>
</dbReference>
<dbReference type="InterPro" id="IPR036271">
    <property type="entry name" value="Tet_transcr_reg_TetR-rel_C_sf"/>
</dbReference>